<evidence type="ECO:0000313" key="2">
    <source>
        <dbReference type="Proteomes" id="UP001209755"/>
    </source>
</evidence>
<organism evidence="1 2">
    <name type="scientific">Rhodobium gokarnense</name>
    <dbReference type="NCBI Taxonomy" id="364296"/>
    <lineage>
        <taxon>Bacteria</taxon>
        <taxon>Pseudomonadati</taxon>
        <taxon>Pseudomonadota</taxon>
        <taxon>Alphaproteobacteria</taxon>
        <taxon>Hyphomicrobiales</taxon>
        <taxon>Rhodobiaceae</taxon>
        <taxon>Rhodobium</taxon>
    </lineage>
</organism>
<dbReference type="Proteomes" id="UP001209755">
    <property type="component" value="Unassembled WGS sequence"/>
</dbReference>
<evidence type="ECO:0000313" key="1">
    <source>
        <dbReference type="EMBL" id="MCW2308712.1"/>
    </source>
</evidence>
<gene>
    <name evidence="1" type="ORF">M2319_003058</name>
</gene>
<reference evidence="2" key="1">
    <citation type="submission" date="2023-07" db="EMBL/GenBank/DDBJ databases">
        <title>Genome sequencing of Purple Non-Sulfur Bacteria from various extreme environments.</title>
        <authorList>
            <person name="Mayer M."/>
        </authorList>
    </citation>
    <scope>NUCLEOTIDE SEQUENCE [LARGE SCALE GENOMIC DNA]</scope>
    <source>
        <strain evidence="2">DSM 17935</strain>
    </source>
</reference>
<comment type="caution">
    <text evidence="1">The sequence shown here is derived from an EMBL/GenBank/DDBJ whole genome shotgun (WGS) entry which is preliminary data.</text>
</comment>
<dbReference type="RefSeq" id="WP_264602319.1">
    <property type="nucleotide sequence ID" value="NZ_JAOQNS010000008.1"/>
</dbReference>
<dbReference type="EMBL" id="JAOQNS010000008">
    <property type="protein sequence ID" value="MCW2308712.1"/>
    <property type="molecule type" value="Genomic_DNA"/>
</dbReference>
<name>A0ABT3HE78_9HYPH</name>
<accession>A0ABT3HE78</accession>
<proteinExistence type="predicted"/>
<keyword evidence="2" id="KW-1185">Reference proteome</keyword>
<dbReference type="InterPro" id="IPR007362">
    <property type="entry name" value="DUF429"/>
</dbReference>
<dbReference type="Pfam" id="PF04250">
    <property type="entry name" value="DUF429"/>
    <property type="match status" value="1"/>
</dbReference>
<sequence>MGDRATVIAGVDGIRGGWVAAFHPSGDPGATVLRTFSRFADILDAPEAPAVVAVDMPIGLPERISGSGRAAEKAVRSLLGQRQSSVFSIPARAAVMEEDYRTACALALAASDPPKKISKQAFNIFLKIREIDALMTPALEARVYEVHPELAFWRLNGEAPMSLPKKVKSRANPAGIAERAQLLERFGYDPKLFERPLPGCGLDDMVDACACAAIAVRIVNGTATPFPPDPPRDAKGLRIAIWA</sequence>
<protein>
    <submittedName>
        <fullName evidence="1">RNase H-like nuclease</fullName>
    </submittedName>
</protein>